<evidence type="ECO:0000313" key="18">
    <source>
        <dbReference type="Proteomes" id="UP000317894"/>
    </source>
</evidence>
<dbReference type="InterPro" id="IPR039426">
    <property type="entry name" value="TonB-dep_rcpt-like"/>
</dbReference>
<keyword evidence="18" id="KW-1185">Reference proteome</keyword>
<evidence type="ECO:0000259" key="15">
    <source>
        <dbReference type="Pfam" id="PF00593"/>
    </source>
</evidence>
<feature type="domain" description="TonB-dependent receptor plug" evidence="16">
    <location>
        <begin position="73"/>
        <end position="179"/>
    </location>
</feature>
<dbReference type="EMBL" id="VJWA01000001">
    <property type="protein sequence ID" value="TRW16967.1"/>
    <property type="molecule type" value="Genomic_DNA"/>
</dbReference>
<keyword evidence="9 11" id="KW-0472">Membrane</keyword>
<feature type="chain" id="PRO_5022134379" evidence="14">
    <location>
        <begin position="21"/>
        <end position="948"/>
    </location>
</feature>
<keyword evidence="6" id="KW-0408">Iron</keyword>
<keyword evidence="7" id="KW-0406">Ion transport</keyword>
<keyword evidence="10 11" id="KW-0998">Cell outer membrane</keyword>
<comment type="caution">
    <text evidence="17">The sequence shown here is derived from an EMBL/GenBank/DDBJ whole genome shotgun (WGS) entry which is preliminary data.</text>
</comment>
<dbReference type="PANTHER" id="PTHR32552:SF81">
    <property type="entry name" value="TONB-DEPENDENT OUTER MEMBRANE RECEPTOR"/>
    <property type="match status" value="1"/>
</dbReference>
<evidence type="ECO:0000256" key="11">
    <source>
        <dbReference type="PROSITE-ProRule" id="PRU01360"/>
    </source>
</evidence>
<keyword evidence="5 11" id="KW-0812">Transmembrane</keyword>
<feature type="signal peptide" evidence="14">
    <location>
        <begin position="1"/>
        <end position="20"/>
    </location>
</feature>
<dbReference type="InterPro" id="IPR036942">
    <property type="entry name" value="Beta-barrel_TonB_sf"/>
</dbReference>
<dbReference type="OrthoDB" id="9760333at2"/>
<keyword evidence="17" id="KW-0675">Receptor</keyword>
<dbReference type="Proteomes" id="UP000317894">
    <property type="component" value="Unassembled WGS sequence"/>
</dbReference>
<feature type="region of interest" description="Disordered" evidence="13">
    <location>
        <begin position="25"/>
        <end position="56"/>
    </location>
</feature>
<dbReference type="PROSITE" id="PS52016">
    <property type="entry name" value="TONB_DEPENDENT_REC_3"/>
    <property type="match status" value="1"/>
</dbReference>
<keyword evidence="2 11" id="KW-0813">Transport</keyword>
<keyword evidence="4" id="KW-0410">Iron transport</keyword>
<evidence type="ECO:0000256" key="6">
    <source>
        <dbReference type="ARBA" id="ARBA00023004"/>
    </source>
</evidence>
<evidence type="ECO:0000256" key="2">
    <source>
        <dbReference type="ARBA" id="ARBA00022448"/>
    </source>
</evidence>
<evidence type="ECO:0000256" key="5">
    <source>
        <dbReference type="ARBA" id="ARBA00022692"/>
    </source>
</evidence>
<keyword evidence="8 12" id="KW-0798">TonB box</keyword>
<evidence type="ECO:0000256" key="3">
    <source>
        <dbReference type="ARBA" id="ARBA00022452"/>
    </source>
</evidence>
<keyword evidence="14" id="KW-0732">Signal</keyword>
<evidence type="ECO:0000256" key="7">
    <source>
        <dbReference type="ARBA" id="ARBA00023065"/>
    </source>
</evidence>
<evidence type="ECO:0000256" key="14">
    <source>
        <dbReference type="SAM" id="SignalP"/>
    </source>
</evidence>
<evidence type="ECO:0000256" key="10">
    <source>
        <dbReference type="ARBA" id="ARBA00023237"/>
    </source>
</evidence>
<evidence type="ECO:0000256" key="4">
    <source>
        <dbReference type="ARBA" id="ARBA00022496"/>
    </source>
</evidence>
<evidence type="ECO:0000313" key="17">
    <source>
        <dbReference type="EMBL" id="TRW16967.1"/>
    </source>
</evidence>
<comment type="subcellular location">
    <subcellularLocation>
        <location evidence="1 11">Cell outer membrane</location>
        <topology evidence="1 11">Multi-pass membrane protein</topology>
    </subcellularLocation>
</comment>
<evidence type="ECO:0000256" key="13">
    <source>
        <dbReference type="SAM" id="MobiDB-lite"/>
    </source>
</evidence>
<dbReference type="InterPro" id="IPR000531">
    <property type="entry name" value="Beta-barrel_TonB"/>
</dbReference>
<keyword evidence="3 11" id="KW-1134">Transmembrane beta strand</keyword>
<protein>
    <submittedName>
        <fullName evidence="17">TonB-dependent receptor</fullName>
    </submittedName>
</protein>
<sequence>MKSIWLASVCALGIPAAALAQAPASPATSPEAATTATPSTPSPANPTTAEADDSELARGEIVITATRRAQVLSDVPIAVSAVSAEQLKNSGGSDIRQLNQLAPSLLVSSATNDSSAVARIRGIGTVGENPGLESSVAVFIDGVYRSRTGVGLTELGEVERIEVLRGPQGTLFGRNASAGLINIITAKPSFDFGGSAEATYGNYDNIRFAGGLTGPILGDSVAFRIDGVYNKRDGFLPDIISGRDTQNRDRFLVRGQLLIKPSDDLSIRLIGDYSEKDEECCGAAYIAPTRNLSRAADGSVVESPNTIQQIIQQLGGVVPLPANANDKYTRVASITPGRGYFQDTKDFGISGEINYDLGGASITSITAYREYKNKGAQDGDFNSLDILYRDDQDRKFETFTQELRLQGTLFDDRLDFLVGGYYSRETLTVDDNIKYGNDFERFANCVLSDNFARAVGQPSLVNTADSSCFNRTVAGALAANPALPAATRGQIAGLAGLAPLSAAGFNPLGGFRNVAAAIGFPTTGAFLNGTGVVQNEFEQKSRNYAIFTHNVIDIIPDRLMLTLGARYTNERKTLQSNFNSNNAFCGALRATALAGLANLPCVINNNAGPGFTSGQAGTIKKESEVTGTAVLSFKPVDELLTYISYSRGYKAGGYNLDTSALDAPNAALAGLPANTPGNGRVEAADLLFEPEIVDAYEFGAKLDLREFKLNTSLFYQSFNNFQLNTFNGVNFEVANIGACKDDLGGRDGDLIAGNSACASDRTRAGVISKGVEIEAFVFPARDVTFTAGVTYTDTAYRKNLTGLNGTSLATTLFQLPGRRLSNSSAYVVTSSIAFTPQINENLSTLFYLDFRYQSDLNTGSDLDFEKRQDGFGVVNGRIGLYGKDRIWGVELWGQNLLDQKYQQIAADAPLQGGSTFRQTQQFGTSTNGLYITFPAEPRTYGITLRTRF</sequence>
<evidence type="ECO:0000256" key="12">
    <source>
        <dbReference type="RuleBase" id="RU003357"/>
    </source>
</evidence>
<proteinExistence type="inferred from homology"/>
<feature type="compositionally biased region" description="Low complexity" evidence="13">
    <location>
        <begin position="25"/>
        <end position="39"/>
    </location>
</feature>
<reference evidence="17 18" key="1">
    <citation type="submission" date="2019-07" db="EMBL/GenBank/DDBJ databases">
        <title>Novel species isolated from glacier.</title>
        <authorList>
            <person name="Liu Q."/>
            <person name="Xin Y.-H."/>
        </authorList>
    </citation>
    <scope>NUCLEOTIDE SEQUENCE [LARGE SCALE GENOMIC DNA]</scope>
    <source>
        <strain evidence="17 18">LB1R16</strain>
    </source>
</reference>
<accession>A0A552UFG0</accession>
<dbReference type="Gene3D" id="2.40.170.20">
    <property type="entry name" value="TonB-dependent receptor, beta-barrel domain"/>
    <property type="match status" value="2"/>
</dbReference>
<evidence type="ECO:0000259" key="16">
    <source>
        <dbReference type="Pfam" id="PF07715"/>
    </source>
</evidence>
<dbReference type="GO" id="GO:0006826">
    <property type="term" value="P:iron ion transport"/>
    <property type="evidence" value="ECO:0007669"/>
    <property type="project" value="UniProtKB-KW"/>
</dbReference>
<dbReference type="SUPFAM" id="SSF56935">
    <property type="entry name" value="Porins"/>
    <property type="match status" value="1"/>
</dbReference>
<dbReference type="Pfam" id="PF00593">
    <property type="entry name" value="TonB_dep_Rec_b-barrel"/>
    <property type="match status" value="1"/>
</dbReference>
<dbReference type="RefSeq" id="WP_143554511.1">
    <property type="nucleotide sequence ID" value="NZ_VJWA01000001.1"/>
</dbReference>
<comment type="similarity">
    <text evidence="11 12">Belongs to the TonB-dependent receptor family.</text>
</comment>
<feature type="domain" description="TonB-dependent receptor-like beta-barrel" evidence="15">
    <location>
        <begin position="371"/>
        <end position="896"/>
    </location>
</feature>
<dbReference type="AlphaFoldDB" id="A0A552UFG0"/>
<organism evidence="17 18">
    <name type="scientific">Glacieibacterium frigidum</name>
    <dbReference type="NCBI Taxonomy" id="2593303"/>
    <lineage>
        <taxon>Bacteria</taxon>
        <taxon>Pseudomonadati</taxon>
        <taxon>Pseudomonadota</taxon>
        <taxon>Alphaproteobacteria</taxon>
        <taxon>Sphingomonadales</taxon>
        <taxon>Sphingosinicellaceae</taxon>
        <taxon>Glacieibacterium</taxon>
    </lineage>
</organism>
<name>A0A552UFG0_9SPHN</name>
<evidence type="ECO:0000256" key="1">
    <source>
        <dbReference type="ARBA" id="ARBA00004571"/>
    </source>
</evidence>
<evidence type="ECO:0000256" key="8">
    <source>
        <dbReference type="ARBA" id="ARBA00023077"/>
    </source>
</evidence>
<gene>
    <name evidence="17" type="ORF">FMM06_01795</name>
</gene>
<dbReference type="Pfam" id="PF07715">
    <property type="entry name" value="Plug"/>
    <property type="match status" value="1"/>
</dbReference>
<dbReference type="PANTHER" id="PTHR32552">
    <property type="entry name" value="FERRICHROME IRON RECEPTOR-RELATED"/>
    <property type="match status" value="1"/>
</dbReference>
<dbReference type="GO" id="GO:0009279">
    <property type="term" value="C:cell outer membrane"/>
    <property type="evidence" value="ECO:0007669"/>
    <property type="project" value="UniProtKB-SubCell"/>
</dbReference>
<dbReference type="InterPro" id="IPR012910">
    <property type="entry name" value="Plug_dom"/>
</dbReference>
<evidence type="ECO:0000256" key="9">
    <source>
        <dbReference type="ARBA" id="ARBA00023136"/>
    </source>
</evidence>